<dbReference type="Proteomes" id="UP000380867">
    <property type="component" value="Unassembled WGS sequence"/>
</dbReference>
<dbReference type="EMBL" id="SDPQ02000003">
    <property type="protein sequence ID" value="KAA1395279.1"/>
    <property type="molecule type" value="Genomic_DNA"/>
</dbReference>
<comment type="caution">
    <text evidence="1">The sequence shown here is derived from an EMBL/GenBank/DDBJ whole genome shotgun (WGS) entry which is preliminary data.</text>
</comment>
<keyword evidence="2" id="KW-1185">Reference proteome</keyword>
<reference evidence="1" key="1">
    <citation type="submission" date="2019-09" db="EMBL/GenBank/DDBJ databases">
        <authorList>
            <person name="Li J."/>
        </authorList>
    </citation>
    <scope>NUCLEOTIDE SEQUENCE [LARGE SCALE GENOMIC DNA]</scope>
    <source>
        <strain evidence="1">JCM 14732</strain>
    </source>
</reference>
<evidence type="ECO:0000313" key="1">
    <source>
        <dbReference type="EMBL" id="KAA1395279.1"/>
    </source>
</evidence>
<protein>
    <submittedName>
        <fullName evidence="1">Uncharacterized protein</fullName>
    </submittedName>
</protein>
<name>A0A5M4FAJ7_9ACTN</name>
<dbReference type="RefSeq" id="WP_149689945.1">
    <property type="nucleotide sequence ID" value="NZ_SDPQ02000003.1"/>
</dbReference>
<organism evidence="1 2">
    <name type="scientific">Aeromicrobium ginsengisoli</name>
    <dbReference type="NCBI Taxonomy" id="363867"/>
    <lineage>
        <taxon>Bacteria</taxon>
        <taxon>Bacillati</taxon>
        <taxon>Actinomycetota</taxon>
        <taxon>Actinomycetes</taxon>
        <taxon>Propionibacteriales</taxon>
        <taxon>Nocardioidaceae</taxon>
        <taxon>Aeromicrobium</taxon>
    </lineage>
</organism>
<dbReference type="PROSITE" id="PS51257">
    <property type="entry name" value="PROKAR_LIPOPROTEIN"/>
    <property type="match status" value="1"/>
</dbReference>
<accession>A0A5M4FAJ7</accession>
<proteinExistence type="predicted"/>
<dbReference type="AlphaFoldDB" id="A0A5M4FAJ7"/>
<gene>
    <name evidence="1" type="ORF">ESP70_014015</name>
</gene>
<evidence type="ECO:0000313" key="2">
    <source>
        <dbReference type="Proteomes" id="UP000380867"/>
    </source>
</evidence>
<sequence>MIIPKRLILTRVAVGAFALQLLAGCFLGPTEPARHGRAGVMAGESGQVIGVVSMCGDFKADRFTLNVSAPGGHSDEVAREWTPKEPLKDVSSVDLLGDSDKGVWKSVKGQLSALDSTKEYRFQGREDGSRTVAGRVYFTATDVQELGPSEVWLGSFEDDDGRHVRVVDQKEFAEDSCD</sequence>